<dbReference type="AlphaFoldDB" id="A0AAV2E6X4"/>
<reference evidence="1 2" key="1">
    <citation type="submission" date="2024-04" db="EMBL/GenBank/DDBJ databases">
        <authorList>
            <person name="Fracassetti M."/>
        </authorList>
    </citation>
    <scope>NUCLEOTIDE SEQUENCE [LARGE SCALE GENOMIC DNA]</scope>
</reference>
<keyword evidence="2" id="KW-1185">Reference proteome</keyword>
<evidence type="ECO:0000313" key="2">
    <source>
        <dbReference type="Proteomes" id="UP001497516"/>
    </source>
</evidence>
<organism evidence="1 2">
    <name type="scientific">Linum trigynum</name>
    <dbReference type="NCBI Taxonomy" id="586398"/>
    <lineage>
        <taxon>Eukaryota</taxon>
        <taxon>Viridiplantae</taxon>
        <taxon>Streptophyta</taxon>
        <taxon>Embryophyta</taxon>
        <taxon>Tracheophyta</taxon>
        <taxon>Spermatophyta</taxon>
        <taxon>Magnoliopsida</taxon>
        <taxon>eudicotyledons</taxon>
        <taxon>Gunneridae</taxon>
        <taxon>Pentapetalae</taxon>
        <taxon>rosids</taxon>
        <taxon>fabids</taxon>
        <taxon>Malpighiales</taxon>
        <taxon>Linaceae</taxon>
        <taxon>Linum</taxon>
    </lineage>
</organism>
<name>A0AAV2E6X4_9ROSI</name>
<evidence type="ECO:0000313" key="1">
    <source>
        <dbReference type="EMBL" id="CAL1381587.1"/>
    </source>
</evidence>
<dbReference type="Proteomes" id="UP001497516">
    <property type="component" value="Chromosome 4"/>
</dbReference>
<sequence>MVVAATRRGGKLVLLHYRRGCRDGGQIKWFNSLVHVATFHLWQVTYKRQMQLSDSSPCELLWEHEIGLSFLPFLPLIRNFPSLPNNPTRDSYFAQNSQLISCNQALSELPRMGDRIVGLEINSRRKSVSSATGCSFGVHAMETEANRGDGRTLDVVAPPSTNCSD</sequence>
<protein>
    <submittedName>
        <fullName evidence="1">Uncharacterized protein</fullName>
    </submittedName>
</protein>
<gene>
    <name evidence="1" type="ORF">LTRI10_LOCUS22958</name>
</gene>
<accession>A0AAV2E6X4</accession>
<dbReference type="EMBL" id="OZ034817">
    <property type="protein sequence ID" value="CAL1381587.1"/>
    <property type="molecule type" value="Genomic_DNA"/>
</dbReference>
<proteinExistence type="predicted"/>